<accession>A0AA40B5C0</accession>
<dbReference type="Gene3D" id="2.30.29.30">
    <property type="entry name" value="Pleckstrin-homology domain (PH domain)/Phosphotyrosine-binding domain (PTB)"/>
    <property type="match status" value="1"/>
</dbReference>
<dbReference type="InterPro" id="IPR011993">
    <property type="entry name" value="PH-like_dom_sf"/>
</dbReference>
<feature type="region of interest" description="Disordered" evidence="5">
    <location>
        <begin position="281"/>
        <end position="325"/>
    </location>
</feature>
<evidence type="ECO:0000313" key="6">
    <source>
        <dbReference type="EMBL" id="KAK0727847.1"/>
    </source>
</evidence>
<reference evidence="6" key="1">
    <citation type="submission" date="2023-06" db="EMBL/GenBank/DDBJ databases">
        <title>Genome-scale phylogeny and comparative genomics of the fungal order Sordariales.</title>
        <authorList>
            <consortium name="Lawrence Berkeley National Laboratory"/>
            <person name="Hensen N."/>
            <person name="Bonometti L."/>
            <person name="Westerberg I."/>
            <person name="Brannstrom I.O."/>
            <person name="Guillou S."/>
            <person name="Cros-Aarteil S."/>
            <person name="Calhoun S."/>
            <person name="Haridas S."/>
            <person name="Kuo A."/>
            <person name="Mondo S."/>
            <person name="Pangilinan J."/>
            <person name="Riley R."/>
            <person name="LaButti K."/>
            <person name="Andreopoulos B."/>
            <person name="Lipzen A."/>
            <person name="Chen C."/>
            <person name="Yanf M."/>
            <person name="Daum C."/>
            <person name="Ng V."/>
            <person name="Clum A."/>
            <person name="Steindorff A."/>
            <person name="Ohm R."/>
            <person name="Martin F."/>
            <person name="Silar P."/>
            <person name="Natvig D."/>
            <person name="Lalanne C."/>
            <person name="Gautier V."/>
            <person name="Ament-velasquez S.L."/>
            <person name="Kruys A."/>
            <person name="Hutchinson M.I."/>
            <person name="Powell A.J."/>
            <person name="Barry K."/>
            <person name="Miller A.N."/>
            <person name="Grigoriev I.V."/>
            <person name="Debuchy R."/>
            <person name="Gladieux P."/>
            <person name="Thoren M.H."/>
            <person name="Johannesson H."/>
        </authorList>
    </citation>
    <scope>NUCLEOTIDE SEQUENCE</scope>
    <source>
        <strain evidence="6">SMH2392-1A</strain>
    </source>
</reference>
<dbReference type="GO" id="GO:0034715">
    <property type="term" value="C:pICln-Sm protein complex"/>
    <property type="evidence" value="ECO:0007669"/>
    <property type="project" value="TreeGrafter"/>
</dbReference>
<comment type="caution">
    <text evidence="6">The sequence shown here is derived from an EMBL/GenBank/DDBJ whole genome shotgun (WGS) entry which is preliminary data.</text>
</comment>
<proteinExistence type="predicted"/>
<evidence type="ECO:0000256" key="5">
    <source>
        <dbReference type="SAM" id="MobiDB-lite"/>
    </source>
</evidence>
<dbReference type="PANTHER" id="PTHR21399:SF0">
    <property type="entry name" value="METHYLOSOME SUBUNIT PICLN"/>
    <property type="match status" value="1"/>
</dbReference>
<name>A0AA40B5C0_9PEZI</name>
<evidence type="ECO:0000256" key="2">
    <source>
        <dbReference type="ARBA" id="ARBA00004496"/>
    </source>
</evidence>
<dbReference type="GO" id="GO:0005829">
    <property type="term" value="C:cytosol"/>
    <property type="evidence" value="ECO:0007669"/>
    <property type="project" value="TreeGrafter"/>
</dbReference>
<sequence>MQRSATPVSVPRNTKQYKAQISKMLPSIIRSSPSLGDFKTLSEHLEQTPETFYGGKPVLYYHATGAKAWIPRSQLGHLPFFPADFSSAPTAPESSTLDESSEETVEQKVDIFVDSRNLTIFCSAAESGLSVPYPLVSIHAIKTLGSGENKFPSLYLQLELSDGGATDDDFETIDLTIIPSTNATMALTVIGNTDQSPTEVSRLFSAITDCSNLNPDSDDGSSDDDGDRIIFEDGPEVVEGCSGVYMGAGNGDLPPPMPGSGGWITSENVSEFFDEDGNWIGGEGVSGELGDGAGVIHSRDDDEEMANGANGHDEATDTKRPRTDL</sequence>
<gene>
    <name evidence="6" type="ORF">B0T26DRAFT_146918</name>
</gene>
<comment type="subcellular location">
    <subcellularLocation>
        <location evidence="2">Cytoplasm</location>
    </subcellularLocation>
    <subcellularLocation>
        <location evidence="1">Nucleus</location>
    </subcellularLocation>
</comment>
<evidence type="ECO:0000313" key="7">
    <source>
        <dbReference type="Proteomes" id="UP001172101"/>
    </source>
</evidence>
<dbReference type="Pfam" id="PF03517">
    <property type="entry name" value="Voldacs"/>
    <property type="match status" value="1"/>
</dbReference>
<evidence type="ECO:0000256" key="3">
    <source>
        <dbReference type="ARBA" id="ARBA00022490"/>
    </source>
</evidence>
<dbReference type="AlphaFoldDB" id="A0AA40B5C0"/>
<dbReference type="GO" id="GO:0045292">
    <property type="term" value="P:mRNA cis splicing, via spliceosome"/>
    <property type="evidence" value="ECO:0007669"/>
    <property type="project" value="TreeGrafter"/>
</dbReference>
<evidence type="ECO:0000256" key="4">
    <source>
        <dbReference type="ARBA" id="ARBA00023242"/>
    </source>
</evidence>
<protein>
    <submittedName>
        <fullName evidence="6">Regulator of volume decrease after cellular swelling-domain-containing protein</fullName>
    </submittedName>
</protein>
<dbReference type="EMBL" id="JAUIRO010000002">
    <property type="protein sequence ID" value="KAK0727847.1"/>
    <property type="molecule type" value="Genomic_DNA"/>
</dbReference>
<dbReference type="GeneID" id="85316714"/>
<dbReference type="Proteomes" id="UP001172101">
    <property type="component" value="Unassembled WGS sequence"/>
</dbReference>
<organism evidence="6 7">
    <name type="scientific">Lasiosphaeria miniovina</name>
    <dbReference type="NCBI Taxonomy" id="1954250"/>
    <lineage>
        <taxon>Eukaryota</taxon>
        <taxon>Fungi</taxon>
        <taxon>Dikarya</taxon>
        <taxon>Ascomycota</taxon>
        <taxon>Pezizomycotina</taxon>
        <taxon>Sordariomycetes</taxon>
        <taxon>Sordariomycetidae</taxon>
        <taxon>Sordariales</taxon>
        <taxon>Lasiosphaeriaceae</taxon>
        <taxon>Lasiosphaeria</taxon>
    </lineage>
</organism>
<keyword evidence="4" id="KW-0539">Nucleus</keyword>
<keyword evidence="7" id="KW-1185">Reference proteome</keyword>
<dbReference type="GO" id="GO:0000387">
    <property type="term" value="P:spliceosomal snRNP assembly"/>
    <property type="evidence" value="ECO:0007669"/>
    <property type="project" value="TreeGrafter"/>
</dbReference>
<evidence type="ECO:0000256" key="1">
    <source>
        <dbReference type="ARBA" id="ARBA00004123"/>
    </source>
</evidence>
<feature type="compositionally biased region" description="Gly residues" evidence="5">
    <location>
        <begin position="281"/>
        <end position="293"/>
    </location>
</feature>
<dbReference type="PANTHER" id="PTHR21399">
    <property type="entry name" value="CHLORIDE CONDUCTANCE REGULATORY PROTEIN ICLN"/>
    <property type="match status" value="1"/>
</dbReference>
<dbReference type="GO" id="GO:0005681">
    <property type="term" value="C:spliceosomal complex"/>
    <property type="evidence" value="ECO:0007669"/>
    <property type="project" value="TreeGrafter"/>
</dbReference>
<dbReference type="RefSeq" id="XP_060300702.1">
    <property type="nucleotide sequence ID" value="XM_060433443.1"/>
</dbReference>
<feature type="compositionally biased region" description="Basic and acidic residues" evidence="5">
    <location>
        <begin position="311"/>
        <end position="325"/>
    </location>
</feature>
<dbReference type="InterPro" id="IPR039924">
    <property type="entry name" value="ICln/Lot5/Saf5"/>
</dbReference>
<keyword evidence="3" id="KW-0963">Cytoplasm</keyword>